<feature type="domain" description="ABC3 transporter permease C-terminal" evidence="12">
    <location>
        <begin position="178"/>
        <end position="299"/>
    </location>
</feature>
<evidence type="ECO:0000259" key="13">
    <source>
        <dbReference type="Pfam" id="PF18075"/>
    </source>
</evidence>
<dbReference type="Proteomes" id="UP000324781">
    <property type="component" value="Unassembled WGS sequence"/>
</dbReference>
<keyword evidence="5 10" id="KW-0132">Cell division</keyword>
<gene>
    <name evidence="14" type="ORF">SAMN05444373_100358</name>
</gene>
<evidence type="ECO:0000256" key="3">
    <source>
        <dbReference type="ARBA" id="ARBA00021907"/>
    </source>
</evidence>
<dbReference type="PANTHER" id="PTHR47755">
    <property type="entry name" value="CELL DIVISION PROTEIN FTSX"/>
    <property type="match status" value="1"/>
</dbReference>
<feature type="transmembrane region" description="Helical" evidence="11">
    <location>
        <begin position="273"/>
        <end position="297"/>
    </location>
</feature>
<dbReference type="InterPro" id="IPR040690">
    <property type="entry name" value="FtsX_ECD"/>
</dbReference>
<keyword evidence="15" id="KW-1185">Reference proteome</keyword>
<organism evidence="14 15">
    <name type="scientific">Thermoclostridium caenicola</name>
    <dbReference type="NCBI Taxonomy" id="659425"/>
    <lineage>
        <taxon>Bacteria</taxon>
        <taxon>Bacillati</taxon>
        <taxon>Bacillota</taxon>
        <taxon>Clostridia</taxon>
        <taxon>Eubacteriales</taxon>
        <taxon>Oscillospiraceae</taxon>
        <taxon>Thermoclostridium</taxon>
    </lineage>
</organism>
<evidence type="ECO:0000313" key="15">
    <source>
        <dbReference type="Proteomes" id="UP000324781"/>
    </source>
</evidence>
<dbReference type="EMBL" id="FQZP01000003">
    <property type="protein sequence ID" value="SHI49819.1"/>
    <property type="molecule type" value="Genomic_DNA"/>
</dbReference>
<dbReference type="InterPro" id="IPR003838">
    <property type="entry name" value="ABC3_permease_C"/>
</dbReference>
<evidence type="ECO:0000256" key="9">
    <source>
        <dbReference type="ARBA" id="ARBA00023306"/>
    </source>
</evidence>
<dbReference type="InterPro" id="IPR058204">
    <property type="entry name" value="FtsX_firmicutes-type"/>
</dbReference>
<evidence type="ECO:0000256" key="1">
    <source>
        <dbReference type="ARBA" id="ARBA00004651"/>
    </source>
</evidence>
<evidence type="ECO:0000256" key="7">
    <source>
        <dbReference type="ARBA" id="ARBA00022989"/>
    </source>
</evidence>
<evidence type="ECO:0000256" key="6">
    <source>
        <dbReference type="ARBA" id="ARBA00022692"/>
    </source>
</evidence>
<name>A0A1M6BM57_9FIRM</name>
<dbReference type="GO" id="GO:0051301">
    <property type="term" value="P:cell division"/>
    <property type="evidence" value="ECO:0007669"/>
    <property type="project" value="UniProtKB-KW"/>
</dbReference>
<protein>
    <recommendedName>
        <fullName evidence="3 10">Cell division protein FtsX</fullName>
    </recommendedName>
</protein>
<evidence type="ECO:0000256" key="2">
    <source>
        <dbReference type="ARBA" id="ARBA00007379"/>
    </source>
</evidence>
<feature type="transmembrane region" description="Helical" evidence="11">
    <location>
        <begin position="217"/>
        <end position="241"/>
    </location>
</feature>
<evidence type="ECO:0000256" key="4">
    <source>
        <dbReference type="ARBA" id="ARBA00022475"/>
    </source>
</evidence>
<feature type="transmembrane region" description="Helical" evidence="11">
    <location>
        <begin position="21"/>
        <end position="46"/>
    </location>
</feature>
<dbReference type="RefSeq" id="WP_149677604.1">
    <property type="nucleotide sequence ID" value="NZ_DAONMB010000104.1"/>
</dbReference>
<evidence type="ECO:0000256" key="5">
    <source>
        <dbReference type="ARBA" id="ARBA00022618"/>
    </source>
</evidence>
<evidence type="ECO:0000256" key="8">
    <source>
        <dbReference type="ARBA" id="ARBA00023136"/>
    </source>
</evidence>
<reference evidence="14 15" key="1">
    <citation type="submission" date="2016-11" db="EMBL/GenBank/DDBJ databases">
        <authorList>
            <person name="Varghese N."/>
            <person name="Submissions S."/>
        </authorList>
    </citation>
    <scope>NUCLEOTIDE SEQUENCE [LARGE SCALE GENOMIC DNA]</scope>
    <source>
        <strain evidence="14 15">DSM 19027</strain>
    </source>
</reference>
<keyword evidence="9 10" id="KW-0131">Cell cycle</keyword>
<evidence type="ECO:0000259" key="12">
    <source>
        <dbReference type="Pfam" id="PF02687"/>
    </source>
</evidence>
<feature type="transmembrane region" description="Helical" evidence="11">
    <location>
        <begin position="171"/>
        <end position="196"/>
    </location>
</feature>
<evidence type="ECO:0000256" key="11">
    <source>
        <dbReference type="SAM" id="Phobius"/>
    </source>
</evidence>
<keyword evidence="7 11" id="KW-1133">Transmembrane helix</keyword>
<comment type="similarity">
    <text evidence="2 10">Belongs to the ABC-4 integral membrane protein family. FtsX subfamily.</text>
</comment>
<evidence type="ECO:0000313" key="14">
    <source>
        <dbReference type="EMBL" id="SHI49819.1"/>
    </source>
</evidence>
<comment type="function">
    <text evidence="10">Part of the ABC transporter FtsEX involved in asymmetric cellular division facilitating the initiation of sporulation.</text>
</comment>
<dbReference type="InterPro" id="IPR004513">
    <property type="entry name" value="FtsX"/>
</dbReference>
<dbReference type="Pfam" id="PF02687">
    <property type="entry name" value="FtsX"/>
    <property type="match status" value="1"/>
</dbReference>
<dbReference type="AlphaFoldDB" id="A0A1M6BM57"/>
<keyword evidence="8 10" id="KW-0472">Membrane</keyword>
<dbReference type="PIRSF" id="PIRSF003097">
    <property type="entry name" value="FtsX"/>
    <property type="match status" value="1"/>
</dbReference>
<evidence type="ECO:0000256" key="10">
    <source>
        <dbReference type="PIRNR" id="PIRNR003097"/>
    </source>
</evidence>
<comment type="subcellular location">
    <subcellularLocation>
        <location evidence="1">Cell membrane</location>
        <topology evidence="1">Multi-pass membrane protein</topology>
    </subcellularLocation>
</comment>
<dbReference type="GO" id="GO:0005886">
    <property type="term" value="C:plasma membrane"/>
    <property type="evidence" value="ECO:0007669"/>
    <property type="project" value="UniProtKB-SubCell"/>
</dbReference>
<dbReference type="Gene3D" id="3.30.70.3040">
    <property type="match status" value="1"/>
</dbReference>
<feature type="domain" description="FtsX extracellular" evidence="13">
    <location>
        <begin position="59"/>
        <end position="152"/>
    </location>
</feature>
<dbReference type="PANTHER" id="PTHR47755:SF1">
    <property type="entry name" value="CELL DIVISION PROTEIN FTSX"/>
    <property type="match status" value="1"/>
</dbReference>
<keyword evidence="4 10" id="KW-1003">Cell membrane</keyword>
<dbReference type="OrthoDB" id="9812531at2"/>
<sequence length="303" mass="34310">MKIRTLRLLAKEGTKNVYKNKLMSFASLATILATLFVLGLVLLIIVNVTTNLEAKKQDLQVKFYLRVDATRLEEEEVALFIEQSRASGVVAEYQYESREQAYENAKKDLKYEALMEGLTPENFAVGYFVTLTNPNDSDQFIARLKLFSGVDSQWITYPKQELERISGMVRVFNYVALFVIAVLMVISILLISNTIRLTVFARRKEIEIMKYVGANDWFIRFPFIIEGMLIGLLGALLSHLLTSQAYGWIKDGLNTLFNSIKISGLQLVEFGELSIRILVVNVLFGVTIGIIGSFMSVKKHLNV</sequence>
<accession>A0A1M6BM57</accession>
<proteinExistence type="inferred from homology"/>
<dbReference type="NCBIfam" id="NF038347">
    <property type="entry name" value="FtsX_Gpos"/>
    <property type="match status" value="1"/>
</dbReference>
<keyword evidence="6 11" id="KW-0812">Transmembrane</keyword>
<dbReference type="Pfam" id="PF18075">
    <property type="entry name" value="FtsX_ECD"/>
    <property type="match status" value="1"/>
</dbReference>